<dbReference type="PATRIC" id="fig|1158607.3.peg.1823"/>
<dbReference type="eggNOG" id="COG1071">
    <property type="taxonomic scope" value="Bacteria"/>
</dbReference>
<evidence type="ECO:0000313" key="5">
    <source>
        <dbReference type="EMBL" id="EOH94936.1"/>
    </source>
</evidence>
<protein>
    <recommendedName>
        <fullName evidence="4">Dehydrogenase E1 component domain-containing protein</fullName>
    </recommendedName>
</protein>
<dbReference type="AlphaFoldDB" id="R2SQ83"/>
<dbReference type="Pfam" id="PF00676">
    <property type="entry name" value="E1_dh"/>
    <property type="match status" value="1"/>
</dbReference>
<organism evidence="5 6">
    <name type="scientific">Enterococcus pallens ATCC BAA-351</name>
    <dbReference type="NCBI Taxonomy" id="1158607"/>
    <lineage>
        <taxon>Bacteria</taxon>
        <taxon>Bacillati</taxon>
        <taxon>Bacillota</taxon>
        <taxon>Bacilli</taxon>
        <taxon>Lactobacillales</taxon>
        <taxon>Enterococcaceae</taxon>
        <taxon>Enterococcus</taxon>
    </lineage>
</organism>
<dbReference type="PANTHER" id="PTHR11516:SF60">
    <property type="entry name" value="PYRUVATE DEHYDROGENASE E1 COMPONENT SUBUNIT ALPHA"/>
    <property type="match status" value="1"/>
</dbReference>
<accession>R2SQ83</accession>
<dbReference type="GO" id="GO:0006086">
    <property type="term" value="P:pyruvate decarboxylation to acetyl-CoA"/>
    <property type="evidence" value="ECO:0007669"/>
    <property type="project" value="TreeGrafter"/>
</dbReference>
<evidence type="ECO:0000256" key="3">
    <source>
        <dbReference type="ARBA" id="ARBA00023052"/>
    </source>
</evidence>
<evidence type="ECO:0000256" key="1">
    <source>
        <dbReference type="ARBA" id="ARBA00001964"/>
    </source>
</evidence>
<feature type="domain" description="Dehydrogenase E1 component" evidence="4">
    <location>
        <begin position="17"/>
        <end position="312"/>
    </location>
</feature>
<dbReference type="SUPFAM" id="SSF52518">
    <property type="entry name" value="Thiamin diphosphate-binding fold (THDP-binding)"/>
    <property type="match status" value="1"/>
</dbReference>
<comment type="cofactor">
    <cofactor evidence="1">
        <name>thiamine diphosphate</name>
        <dbReference type="ChEBI" id="CHEBI:58937"/>
    </cofactor>
</comment>
<dbReference type="InterPro" id="IPR050642">
    <property type="entry name" value="PDH_E1_Alpha_Subunit"/>
</dbReference>
<keyword evidence="6" id="KW-1185">Reference proteome</keyword>
<dbReference type="HOGENOM" id="CLU_029393_5_0_9"/>
<proteinExistence type="predicted"/>
<dbReference type="Proteomes" id="UP000013782">
    <property type="component" value="Unassembled WGS sequence"/>
</dbReference>
<dbReference type="InterPro" id="IPR029061">
    <property type="entry name" value="THDP-binding"/>
</dbReference>
<sequence length="335" mass="37038">MESIISKETMLELYRVMVRIRAFENEAIELAKANITRAAVHTYNGEEAIAVGVCAHLSNKDYITSTHRGHGHCIAKGADLRRMFAELMGRETGYCKGKGGSMHIADLATGNLGANGIVGGGIPMAMGAGLGQQIGHEPHLTVSFFGDGASNEGSFHEALNMASIWNLPVVFICENNKFGISTSTEKSMNIERISDRAKAYGIKGLTVDGNDLVEVYQTFAEIKEEVLAGKGPVLLEMDTYRMSGHYFGDSENYRNREDVEKWKEKDPILRCEQRLIKVHGVSEDELKAIQKEEETLVLAASEQAKQDPEPAVEDIMNDLYDPTFEKIEWKVFSKG</sequence>
<dbReference type="PANTHER" id="PTHR11516">
    <property type="entry name" value="PYRUVATE DEHYDROGENASE E1 COMPONENT, ALPHA SUBUNIT BACTERIAL AND ORGANELLAR"/>
    <property type="match status" value="1"/>
</dbReference>
<dbReference type="STRING" id="160454.RV10_GL004106"/>
<reference evidence="5 6" key="1">
    <citation type="submission" date="2013-02" db="EMBL/GenBank/DDBJ databases">
        <title>The Genome Sequence of Enterococcus pallens BAA-351.</title>
        <authorList>
            <consortium name="The Broad Institute Genome Sequencing Platform"/>
            <consortium name="The Broad Institute Genome Sequencing Center for Infectious Disease"/>
            <person name="Earl A.M."/>
            <person name="Gilmore M.S."/>
            <person name="Lebreton F."/>
            <person name="Walker B."/>
            <person name="Young S.K."/>
            <person name="Zeng Q."/>
            <person name="Gargeya S."/>
            <person name="Fitzgerald M."/>
            <person name="Haas B."/>
            <person name="Abouelleil A."/>
            <person name="Alvarado L."/>
            <person name="Arachchi H.M."/>
            <person name="Berlin A.M."/>
            <person name="Chapman S.B."/>
            <person name="Dewar J."/>
            <person name="Goldberg J."/>
            <person name="Griggs A."/>
            <person name="Gujja S."/>
            <person name="Hansen M."/>
            <person name="Howarth C."/>
            <person name="Imamovic A."/>
            <person name="Larimer J."/>
            <person name="McCowan C."/>
            <person name="Murphy C."/>
            <person name="Neiman D."/>
            <person name="Pearson M."/>
            <person name="Priest M."/>
            <person name="Roberts A."/>
            <person name="Saif S."/>
            <person name="Shea T."/>
            <person name="Sisk P."/>
            <person name="Sykes S."/>
            <person name="Wortman J."/>
            <person name="Nusbaum C."/>
            <person name="Birren B."/>
        </authorList>
    </citation>
    <scope>NUCLEOTIDE SEQUENCE [LARGE SCALE GENOMIC DNA]</scope>
    <source>
        <strain evidence="5 6">ATCC BAA-351</strain>
    </source>
</reference>
<evidence type="ECO:0000256" key="2">
    <source>
        <dbReference type="ARBA" id="ARBA00023002"/>
    </source>
</evidence>
<name>R2SQ83_9ENTE</name>
<dbReference type="GO" id="GO:0004739">
    <property type="term" value="F:pyruvate dehydrogenase (acetyl-transferring) activity"/>
    <property type="evidence" value="ECO:0007669"/>
    <property type="project" value="TreeGrafter"/>
</dbReference>
<dbReference type="InterPro" id="IPR001017">
    <property type="entry name" value="DH_E1"/>
</dbReference>
<evidence type="ECO:0000259" key="4">
    <source>
        <dbReference type="Pfam" id="PF00676"/>
    </source>
</evidence>
<dbReference type="RefSeq" id="WP_010756854.1">
    <property type="nucleotide sequence ID" value="NZ_ASWD01000006.1"/>
</dbReference>
<dbReference type="EMBL" id="AJAQ01000014">
    <property type="protein sequence ID" value="EOH94936.1"/>
    <property type="molecule type" value="Genomic_DNA"/>
</dbReference>
<keyword evidence="2" id="KW-0560">Oxidoreductase</keyword>
<evidence type="ECO:0000313" key="6">
    <source>
        <dbReference type="Proteomes" id="UP000013782"/>
    </source>
</evidence>
<dbReference type="CDD" id="cd02000">
    <property type="entry name" value="TPP_E1_PDC_ADC_BCADC"/>
    <property type="match status" value="1"/>
</dbReference>
<gene>
    <name evidence="5" type="ORF">UAU_01858</name>
</gene>
<dbReference type="Gene3D" id="3.40.50.970">
    <property type="match status" value="1"/>
</dbReference>
<comment type="caution">
    <text evidence="5">The sequence shown here is derived from an EMBL/GenBank/DDBJ whole genome shotgun (WGS) entry which is preliminary data.</text>
</comment>
<keyword evidence="3" id="KW-0786">Thiamine pyrophosphate</keyword>